<evidence type="ECO:0000313" key="1">
    <source>
        <dbReference type="EMBL" id="KAJ1362769.1"/>
    </source>
</evidence>
<dbReference type="EMBL" id="JAHQIW010004525">
    <property type="protein sequence ID" value="KAJ1362769.1"/>
    <property type="molecule type" value="Genomic_DNA"/>
</dbReference>
<reference evidence="1" key="1">
    <citation type="submission" date="2021-06" db="EMBL/GenBank/DDBJ databases">
        <title>Parelaphostrongylus tenuis whole genome reference sequence.</title>
        <authorList>
            <person name="Garwood T.J."/>
            <person name="Larsen P.A."/>
            <person name="Fountain-Jones N.M."/>
            <person name="Garbe J.R."/>
            <person name="Macchietto M.G."/>
            <person name="Kania S.A."/>
            <person name="Gerhold R.W."/>
            <person name="Richards J.E."/>
            <person name="Wolf T.M."/>
        </authorList>
    </citation>
    <scope>NUCLEOTIDE SEQUENCE</scope>
    <source>
        <strain evidence="1">MNPRO001-30</strain>
        <tissue evidence="1">Meninges</tissue>
    </source>
</reference>
<evidence type="ECO:0000313" key="2">
    <source>
        <dbReference type="Proteomes" id="UP001196413"/>
    </source>
</evidence>
<dbReference type="AlphaFoldDB" id="A0AAD5QV65"/>
<keyword evidence="2" id="KW-1185">Reference proteome</keyword>
<sequence length="92" mass="10032">MVYSAASNIRARFPGVAPNEEAARGFVERLVMQTTTNVIMSNWSRANMAKSKQQSSLIAGLGSIRIALLLGNCDCRRKLNLNCNMSEAIISV</sequence>
<dbReference type="Proteomes" id="UP001196413">
    <property type="component" value="Unassembled WGS sequence"/>
</dbReference>
<protein>
    <submittedName>
        <fullName evidence="1">Uncharacterized protein</fullName>
    </submittedName>
</protein>
<proteinExistence type="predicted"/>
<organism evidence="1 2">
    <name type="scientific">Parelaphostrongylus tenuis</name>
    <name type="common">Meningeal worm</name>
    <dbReference type="NCBI Taxonomy" id="148309"/>
    <lineage>
        <taxon>Eukaryota</taxon>
        <taxon>Metazoa</taxon>
        <taxon>Ecdysozoa</taxon>
        <taxon>Nematoda</taxon>
        <taxon>Chromadorea</taxon>
        <taxon>Rhabditida</taxon>
        <taxon>Rhabditina</taxon>
        <taxon>Rhabditomorpha</taxon>
        <taxon>Strongyloidea</taxon>
        <taxon>Metastrongylidae</taxon>
        <taxon>Parelaphostrongylus</taxon>
    </lineage>
</organism>
<name>A0AAD5QV65_PARTN</name>
<comment type="caution">
    <text evidence="1">The sequence shown here is derived from an EMBL/GenBank/DDBJ whole genome shotgun (WGS) entry which is preliminary data.</text>
</comment>
<accession>A0AAD5QV65</accession>
<gene>
    <name evidence="1" type="ORF">KIN20_022442</name>
</gene>